<dbReference type="PROSITE" id="PS50297">
    <property type="entry name" value="ANK_REP_REGION"/>
    <property type="match status" value="4"/>
</dbReference>
<protein>
    <submittedName>
        <fullName evidence="5">Uncharacterized protein</fullName>
    </submittedName>
</protein>
<dbReference type="Pfam" id="PF12796">
    <property type="entry name" value="Ank_2"/>
    <property type="match status" value="2"/>
</dbReference>
<dbReference type="PANTHER" id="PTHR24126">
    <property type="entry name" value="ANKYRIN REPEAT, PH AND SEC7 DOMAIN CONTAINING PROTEIN SECG-RELATED"/>
    <property type="match status" value="1"/>
</dbReference>
<dbReference type="SUPFAM" id="SSF48403">
    <property type="entry name" value="Ankyrin repeat"/>
    <property type="match status" value="1"/>
</dbReference>
<dbReference type="InterPro" id="IPR002110">
    <property type="entry name" value="Ankyrin_rpt"/>
</dbReference>
<dbReference type="OrthoDB" id="439236at2759"/>
<evidence type="ECO:0000256" key="3">
    <source>
        <dbReference type="PROSITE-ProRule" id="PRU00023"/>
    </source>
</evidence>
<dbReference type="AlphaFoldDB" id="A0A6H5IZI3"/>
<dbReference type="InterPro" id="IPR036770">
    <property type="entry name" value="Ankyrin_rpt-contain_sf"/>
</dbReference>
<sequence length="792" mass="91107">MGDNYYQAKRFIDFVIATGYKDEPLVDKDGKPRLRRTTPVHLAARRWFVNRDQIIRELFKIYQANYIDENGQTHFHVACSYGFDDIVEKFLDLGQDPNCVTEKTGDSPLHLALSYFNVGLVKLLLRRGANPNLANAQGLTPLHILCARDDVDNDLLETFFKMCDDEHQTLKVNAKDKLGNTPLCTTLKSKNEKVAEFLLRRGSDPNLADESGSTALHIICKSNIFFYNEEFLSQKFFKIIDENKQAVHIDAKDNLGRTPLQWAVANVMPHAVDVLLKRGADLSNFTFPTTNYFAKRYDCSYDVSFYGRFIYTSKTLAIVERLGGAGFELDQDVTLRIAKFFAKHKMFQEKNLEKSWFDHESFASRAKKITIKKNLSLHELIQLEPKQAAKLVTPKDYAKLATSRKFVNISEQYREVCDEHLCEKVARGFFRRLALYPFWEKVIWYRLPLECCEMILENLTNRDLCNIYLAANMSDGDSSSNKWVALDFIVSRAVSPTPRTAISVRSLGACSSTVSHFVILALVFFLQATMDYLVNTALVSAASCILSSTAGSVSVRNGKKEVLRKRVKGHRYVSGKRTDDARCSSDEESDEDDFLDKLHPVEKDQDMLDLEMYKVHTKDNTGDPRLRRLTRIERSMEHLEVERVKRRKHIAETEVYFQQEVMETSEEMIEMESSDTSDDEDLSKDEIKSGPKLTEITQHENGNRSIEQPCAEQDERKKGTLEKSLQNDQDFKKPQKRADILATFYIFYYKYTSTWMHRSGSFLAMRMTYSYVNSSQICTDYALAMFFLDTSE</sequence>
<dbReference type="Gene3D" id="1.25.40.20">
    <property type="entry name" value="Ankyrin repeat-containing domain"/>
    <property type="match status" value="2"/>
</dbReference>
<name>A0A6H5IZI3_9HYME</name>
<reference evidence="5 6" key="1">
    <citation type="submission" date="2020-02" db="EMBL/GenBank/DDBJ databases">
        <authorList>
            <person name="Ferguson B K."/>
        </authorList>
    </citation>
    <scope>NUCLEOTIDE SEQUENCE [LARGE SCALE GENOMIC DNA]</scope>
</reference>
<feature type="repeat" description="ANK" evidence="3">
    <location>
        <begin position="70"/>
        <end position="102"/>
    </location>
</feature>
<evidence type="ECO:0000313" key="6">
    <source>
        <dbReference type="Proteomes" id="UP000479190"/>
    </source>
</evidence>
<evidence type="ECO:0000313" key="5">
    <source>
        <dbReference type="EMBL" id="CAB0043074.1"/>
    </source>
</evidence>
<accession>A0A6H5IZI3</accession>
<evidence type="ECO:0000256" key="4">
    <source>
        <dbReference type="SAM" id="MobiDB-lite"/>
    </source>
</evidence>
<dbReference type="Proteomes" id="UP000479190">
    <property type="component" value="Unassembled WGS sequence"/>
</dbReference>
<keyword evidence="6" id="KW-1185">Reference proteome</keyword>
<evidence type="ECO:0000256" key="1">
    <source>
        <dbReference type="ARBA" id="ARBA00022737"/>
    </source>
</evidence>
<feature type="compositionally biased region" description="Acidic residues" evidence="4">
    <location>
        <begin position="667"/>
        <end position="683"/>
    </location>
</feature>
<keyword evidence="1" id="KW-0677">Repeat</keyword>
<organism evidence="5 6">
    <name type="scientific">Trichogramma brassicae</name>
    <dbReference type="NCBI Taxonomy" id="86971"/>
    <lineage>
        <taxon>Eukaryota</taxon>
        <taxon>Metazoa</taxon>
        <taxon>Ecdysozoa</taxon>
        <taxon>Arthropoda</taxon>
        <taxon>Hexapoda</taxon>
        <taxon>Insecta</taxon>
        <taxon>Pterygota</taxon>
        <taxon>Neoptera</taxon>
        <taxon>Endopterygota</taxon>
        <taxon>Hymenoptera</taxon>
        <taxon>Apocrita</taxon>
        <taxon>Proctotrupomorpha</taxon>
        <taxon>Chalcidoidea</taxon>
        <taxon>Trichogrammatidae</taxon>
        <taxon>Trichogramma</taxon>
    </lineage>
</organism>
<feature type="repeat" description="ANK" evidence="3">
    <location>
        <begin position="178"/>
        <end position="210"/>
    </location>
</feature>
<feature type="region of interest" description="Disordered" evidence="4">
    <location>
        <begin position="667"/>
        <end position="732"/>
    </location>
</feature>
<gene>
    <name evidence="5" type="ORF">TBRA_LOCUS14662</name>
</gene>
<feature type="repeat" description="ANK" evidence="3">
    <location>
        <begin position="255"/>
        <end position="287"/>
    </location>
</feature>
<proteinExistence type="predicted"/>
<evidence type="ECO:0000256" key="2">
    <source>
        <dbReference type="ARBA" id="ARBA00023043"/>
    </source>
</evidence>
<dbReference type="EMBL" id="CADCXV010001266">
    <property type="protein sequence ID" value="CAB0043074.1"/>
    <property type="molecule type" value="Genomic_DNA"/>
</dbReference>
<keyword evidence="2 3" id="KW-0040">ANK repeat</keyword>
<dbReference type="PROSITE" id="PS50088">
    <property type="entry name" value="ANK_REPEAT"/>
    <property type="match status" value="4"/>
</dbReference>
<feature type="repeat" description="ANK" evidence="3">
    <location>
        <begin position="104"/>
        <end position="136"/>
    </location>
</feature>
<dbReference type="SMART" id="SM00248">
    <property type="entry name" value="ANK"/>
    <property type="match status" value="6"/>
</dbReference>